<keyword evidence="3" id="KW-1185">Reference proteome</keyword>
<dbReference type="Proteomes" id="UP000588098">
    <property type="component" value="Unassembled WGS sequence"/>
</dbReference>
<reference evidence="2 3" key="1">
    <citation type="submission" date="2020-08" db="EMBL/GenBank/DDBJ databases">
        <title>Genomic Encyclopedia of Type Strains, Phase III (KMG-III): the genomes of soil and plant-associated and newly described type strains.</title>
        <authorList>
            <person name="Whitman W."/>
        </authorList>
    </citation>
    <scope>NUCLEOTIDE SEQUENCE [LARGE SCALE GENOMIC DNA]</scope>
    <source>
        <strain evidence="2 3">CECT 8305</strain>
    </source>
</reference>
<accession>A0A7W9Q7N5</accession>
<name>A0A7W9Q7N5_9ACTN</name>
<organism evidence="2 3">
    <name type="scientific">Streptomyces zagrosensis</name>
    <dbReference type="NCBI Taxonomy" id="1042984"/>
    <lineage>
        <taxon>Bacteria</taxon>
        <taxon>Bacillati</taxon>
        <taxon>Actinomycetota</taxon>
        <taxon>Actinomycetes</taxon>
        <taxon>Kitasatosporales</taxon>
        <taxon>Streptomycetaceae</taxon>
        <taxon>Streptomyces</taxon>
    </lineage>
</organism>
<dbReference type="AlphaFoldDB" id="A0A7W9Q7N5"/>
<feature type="region of interest" description="Disordered" evidence="1">
    <location>
        <begin position="527"/>
        <end position="548"/>
    </location>
</feature>
<dbReference type="EMBL" id="JACHJL010000004">
    <property type="protein sequence ID" value="MBB5935120.1"/>
    <property type="molecule type" value="Genomic_DNA"/>
</dbReference>
<gene>
    <name evidence="2" type="ORF">FHS42_002170</name>
</gene>
<feature type="compositionally biased region" description="Basic and acidic residues" evidence="1">
    <location>
        <begin position="620"/>
        <end position="650"/>
    </location>
</feature>
<evidence type="ECO:0000256" key="1">
    <source>
        <dbReference type="SAM" id="MobiDB-lite"/>
    </source>
</evidence>
<feature type="region of interest" description="Disordered" evidence="1">
    <location>
        <begin position="584"/>
        <end position="666"/>
    </location>
</feature>
<sequence length="698" mass="73427">MSLMMTLARMEAVRSGRALPAATVRHRHIAEQPLVFVPLITAGEAGAPLGALVGTDRDAPRLLVVPQPRDRDLRFAFLAALAEEMLPHFAAYADEVELQERKETDPETGKRVTVEVELCADAPQLLVPSGPGIDFVRLLGRSMRFRRATEREPEGPAAPGVLQARPAEVAAPVAGFGPDDAFAATVELAKSGRPSEPGGADGPGGADLALGGAAGEGPVARTTPARVPLLGRWLTHYGERARVPGSSLLLALTDLLGQHWASGQSRLEDQHLGALLAWIDPAGGLSGAEAALRAEVARDRRGQLLCPPAGPATDPAFDNRLLGPAMARYDAARAAAVPQQVAAAEQEVRALIAGQLRPTWDALWHGLDLLRALPPGSRVGDRWKRDRWSYTGHRDRVRAGEPPQPKWDDAVTAARKLSARETAQAQLDAQEALDDPLIMAARRLAGEAFAGEVTEVVMAYSEAKVPRPRPLVTLRTSDRPLLDEGTKVYRALADGKTQTAEFVAYETDVAAVTDVTDVVDVADAQLGAGGRDEPAEPDGRGAAGDAPDTGALVLRLTGGMGRGKAPEPGSVPERGDQVCWTLFEHAPRGGPDLPEPEHTPWTHGGPPVPAEPAVRPAEGAQEHREAGHLAEDRSGTGRQAEERLTADHSAPDVVPAFDAGPALGAAGVGPALAAAGIGTTVGPRLALQPDPVTDEDFL</sequence>
<evidence type="ECO:0000313" key="2">
    <source>
        <dbReference type="EMBL" id="MBB5935120.1"/>
    </source>
</evidence>
<evidence type="ECO:0000313" key="3">
    <source>
        <dbReference type="Proteomes" id="UP000588098"/>
    </source>
</evidence>
<feature type="compositionally biased region" description="Basic and acidic residues" evidence="1">
    <location>
        <begin position="530"/>
        <end position="539"/>
    </location>
</feature>
<feature type="region of interest" description="Disordered" evidence="1">
    <location>
        <begin position="191"/>
        <end position="221"/>
    </location>
</feature>
<protein>
    <submittedName>
        <fullName evidence="2">Uncharacterized protein</fullName>
    </submittedName>
</protein>
<comment type="caution">
    <text evidence="2">The sequence shown here is derived from an EMBL/GenBank/DDBJ whole genome shotgun (WGS) entry which is preliminary data.</text>
</comment>
<proteinExistence type="predicted"/>